<reference evidence="1" key="1">
    <citation type="submission" date="2014-09" db="EMBL/GenBank/DDBJ databases">
        <authorList>
            <person name="Magalhaes I.L.F."/>
            <person name="Oliveira U."/>
            <person name="Santos F.R."/>
            <person name="Vidigal T.H.D.A."/>
            <person name="Brescovit A.D."/>
            <person name="Santos A.J."/>
        </authorList>
    </citation>
    <scope>NUCLEOTIDE SEQUENCE</scope>
    <source>
        <tissue evidence="1">Shoot tissue taken approximately 20 cm above the soil surface</tissue>
    </source>
</reference>
<dbReference type="EMBL" id="GBRH01226988">
    <property type="protein sequence ID" value="JAD70907.1"/>
    <property type="molecule type" value="Transcribed_RNA"/>
</dbReference>
<protein>
    <submittedName>
        <fullName evidence="1">Uncharacterized protein</fullName>
    </submittedName>
</protein>
<evidence type="ECO:0000313" key="1">
    <source>
        <dbReference type="EMBL" id="JAD70907.1"/>
    </source>
</evidence>
<accession>A0A0A9CHB2</accession>
<name>A0A0A9CHB2_ARUDO</name>
<sequence length="53" mass="6042">MLYKLTTDAVSTTRNRSFRHPFLKSPFHISKRLKGFKNGKDTAAHYMASSPSI</sequence>
<proteinExistence type="predicted"/>
<organism evidence="1">
    <name type="scientific">Arundo donax</name>
    <name type="common">Giant reed</name>
    <name type="synonym">Donax arundinaceus</name>
    <dbReference type="NCBI Taxonomy" id="35708"/>
    <lineage>
        <taxon>Eukaryota</taxon>
        <taxon>Viridiplantae</taxon>
        <taxon>Streptophyta</taxon>
        <taxon>Embryophyta</taxon>
        <taxon>Tracheophyta</taxon>
        <taxon>Spermatophyta</taxon>
        <taxon>Magnoliopsida</taxon>
        <taxon>Liliopsida</taxon>
        <taxon>Poales</taxon>
        <taxon>Poaceae</taxon>
        <taxon>PACMAD clade</taxon>
        <taxon>Arundinoideae</taxon>
        <taxon>Arundineae</taxon>
        <taxon>Arundo</taxon>
    </lineage>
</organism>
<dbReference type="AlphaFoldDB" id="A0A0A9CHB2"/>
<reference evidence="1" key="2">
    <citation type="journal article" date="2015" name="Data Brief">
        <title>Shoot transcriptome of the giant reed, Arundo donax.</title>
        <authorList>
            <person name="Barrero R.A."/>
            <person name="Guerrero F.D."/>
            <person name="Moolhuijzen P."/>
            <person name="Goolsby J.A."/>
            <person name="Tidwell J."/>
            <person name="Bellgard S.E."/>
            <person name="Bellgard M.I."/>
        </authorList>
    </citation>
    <scope>NUCLEOTIDE SEQUENCE</scope>
    <source>
        <tissue evidence="1">Shoot tissue taken approximately 20 cm above the soil surface</tissue>
    </source>
</reference>